<dbReference type="SUPFAM" id="SSF55008">
    <property type="entry name" value="HMA, heavy metal-associated domain"/>
    <property type="match status" value="1"/>
</dbReference>
<keyword evidence="10" id="KW-0479">Metal-binding</keyword>
<dbReference type="InterPro" id="IPR059000">
    <property type="entry name" value="ATPase_P-type_domA"/>
</dbReference>
<dbReference type="PRINTS" id="PR00119">
    <property type="entry name" value="CATATPASE"/>
</dbReference>
<evidence type="ECO:0000256" key="11">
    <source>
        <dbReference type="SAM" id="MobiDB-lite"/>
    </source>
</evidence>
<dbReference type="GO" id="GO:0005886">
    <property type="term" value="C:plasma membrane"/>
    <property type="evidence" value="ECO:0007669"/>
    <property type="project" value="UniProtKB-SubCell"/>
</dbReference>
<keyword evidence="4 10" id="KW-0547">Nucleotide-binding</keyword>
<keyword evidence="15" id="KW-1185">Reference proteome</keyword>
<feature type="transmembrane region" description="Helical" evidence="10">
    <location>
        <begin position="708"/>
        <end position="730"/>
    </location>
</feature>
<evidence type="ECO:0000256" key="7">
    <source>
        <dbReference type="ARBA" id="ARBA00023136"/>
    </source>
</evidence>
<evidence type="ECO:0000259" key="12">
    <source>
        <dbReference type="Pfam" id="PF00122"/>
    </source>
</evidence>
<evidence type="ECO:0000256" key="9">
    <source>
        <dbReference type="ARBA" id="ARBA00047308"/>
    </source>
</evidence>
<dbReference type="InterPro" id="IPR001757">
    <property type="entry name" value="P_typ_ATPase"/>
</dbReference>
<feature type="domain" description="P-type ATPase A" evidence="12">
    <location>
        <begin position="215"/>
        <end position="315"/>
    </location>
</feature>
<dbReference type="PROSITE" id="PS00154">
    <property type="entry name" value="ATPASE_E1_E2"/>
    <property type="match status" value="1"/>
</dbReference>
<dbReference type="PRINTS" id="PR00941">
    <property type="entry name" value="CDATPASE"/>
</dbReference>
<dbReference type="GO" id="GO:0046872">
    <property type="term" value="F:metal ion binding"/>
    <property type="evidence" value="ECO:0007669"/>
    <property type="project" value="UniProtKB-KW"/>
</dbReference>
<dbReference type="InterPro" id="IPR006121">
    <property type="entry name" value="HMA_dom"/>
</dbReference>
<dbReference type="InterPro" id="IPR008250">
    <property type="entry name" value="ATPase_P-typ_transduc_dom_A_sf"/>
</dbReference>
<feature type="transmembrane region" description="Helical" evidence="10">
    <location>
        <begin position="682"/>
        <end position="702"/>
    </location>
</feature>
<dbReference type="PROSITE" id="PS01229">
    <property type="entry name" value="COF_2"/>
    <property type="match status" value="1"/>
</dbReference>
<dbReference type="OrthoDB" id="9760364at2"/>
<evidence type="ECO:0000256" key="2">
    <source>
        <dbReference type="ARBA" id="ARBA00006024"/>
    </source>
</evidence>
<dbReference type="NCBIfam" id="TIGR01525">
    <property type="entry name" value="ATPase-IB_hvy"/>
    <property type="match status" value="1"/>
</dbReference>
<dbReference type="SUPFAM" id="SSF56784">
    <property type="entry name" value="HAD-like"/>
    <property type="match status" value="1"/>
</dbReference>
<dbReference type="GO" id="GO:0016463">
    <property type="term" value="F:P-type zinc transporter activity"/>
    <property type="evidence" value="ECO:0007669"/>
    <property type="project" value="UniProtKB-EC"/>
</dbReference>
<evidence type="ECO:0000313" key="15">
    <source>
        <dbReference type="Proteomes" id="UP000186400"/>
    </source>
</evidence>
<dbReference type="RefSeq" id="WP_076488106.1">
    <property type="nucleotide sequence ID" value="NZ_FTMS01000004.1"/>
</dbReference>
<dbReference type="SUPFAM" id="SSF81665">
    <property type="entry name" value="Calcium ATPase, transmembrane domain M"/>
    <property type="match status" value="1"/>
</dbReference>
<keyword evidence="3 10" id="KW-0812">Transmembrane</keyword>
<dbReference type="Pfam" id="PF00122">
    <property type="entry name" value="E1-E2_ATPase"/>
    <property type="match status" value="1"/>
</dbReference>
<feature type="domain" description="HMA" evidence="13">
    <location>
        <begin position="6"/>
        <end position="45"/>
    </location>
</feature>
<dbReference type="Pfam" id="PF00403">
    <property type="entry name" value="HMA"/>
    <property type="match status" value="1"/>
</dbReference>
<feature type="transmembrane region" description="Helical" evidence="10">
    <location>
        <begin position="331"/>
        <end position="353"/>
    </location>
</feature>
<comment type="catalytic activity">
    <reaction evidence="9">
        <text>Zn(2+)(in) + ATP + H2O = Zn(2+)(out) + ADP + phosphate + H(+)</text>
        <dbReference type="Rhea" id="RHEA:20621"/>
        <dbReference type="ChEBI" id="CHEBI:15377"/>
        <dbReference type="ChEBI" id="CHEBI:15378"/>
        <dbReference type="ChEBI" id="CHEBI:29105"/>
        <dbReference type="ChEBI" id="CHEBI:30616"/>
        <dbReference type="ChEBI" id="CHEBI:43474"/>
        <dbReference type="ChEBI" id="CHEBI:456216"/>
        <dbReference type="EC" id="7.2.2.12"/>
    </reaction>
</comment>
<dbReference type="Pfam" id="PF00702">
    <property type="entry name" value="Hydrolase"/>
    <property type="match status" value="1"/>
</dbReference>
<dbReference type="PANTHER" id="PTHR48085">
    <property type="entry name" value="CADMIUM/ZINC-TRANSPORTING ATPASE HMA2-RELATED"/>
    <property type="match status" value="1"/>
</dbReference>
<proteinExistence type="inferred from homology"/>
<protein>
    <recommendedName>
        <fullName evidence="8">P-type Zn(2+) transporter</fullName>
        <ecNumber evidence="8">7.2.2.12</ecNumber>
    </recommendedName>
</protein>
<dbReference type="STRING" id="159291.SAMN05920897_104149"/>
<evidence type="ECO:0000256" key="4">
    <source>
        <dbReference type="ARBA" id="ARBA00022741"/>
    </source>
</evidence>
<evidence type="ECO:0000256" key="8">
    <source>
        <dbReference type="ARBA" id="ARBA00039097"/>
    </source>
</evidence>
<dbReference type="InterPro" id="IPR036412">
    <property type="entry name" value="HAD-like_sf"/>
</dbReference>
<reference evidence="14 15" key="1">
    <citation type="submission" date="2017-01" db="EMBL/GenBank/DDBJ databases">
        <authorList>
            <person name="Mah S.A."/>
            <person name="Swanson W.J."/>
            <person name="Moy G.W."/>
            <person name="Vacquier V.D."/>
        </authorList>
    </citation>
    <scope>NUCLEOTIDE SEQUENCE [LARGE SCALE GENOMIC DNA]</scope>
    <source>
        <strain evidence="14 15">ASpG1</strain>
    </source>
</reference>
<feature type="region of interest" description="Disordered" evidence="11">
    <location>
        <begin position="74"/>
        <end position="99"/>
    </location>
</feature>
<evidence type="ECO:0000256" key="1">
    <source>
        <dbReference type="ARBA" id="ARBA00004141"/>
    </source>
</evidence>
<dbReference type="InterPro" id="IPR036163">
    <property type="entry name" value="HMA_dom_sf"/>
</dbReference>
<feature type="transmembrane region" description="Helical" evidence="10">
    <location>
        <begin position="365"/>
        <end position="387"/>
    </location>
</feature>
<dbReference type="SUPFAM" id="SSF81653">
    <property type="entry name" value="Calcium ATPase, transduction domain A"/>
    <property type="match status" value="1"/>
</dbReference>
<dbReference type="CDD" id="cd00371">
    <property type="entry name" value="HMA"/>
    <property type="match status" value="1"/>
</dbReference>
<dbReference type="AlphaFoldDB" id="A0A1N6QFF3"/>
<accession>A0A1N6QFF3</accession>
<gene>
    <name evidence="14" type="ORF">SAMN05920897_104149</name>
</gene>
<evidence type="ECO:0000313" key="14">
    <source>
        <dbReference type="EMBL" id="SIQ15314.1"/>
    </source>
</evidence>
<evidence type="ECO:0000259" key="13">
    <source>
        <dbReference type="Pfam" id="PF00403"/>
    </source>
</evidence>
<dbReference type="EC" id="7.2.2.12" evidence="8"/>
<dbReference type="NCBIfam" id="TIGR01494">
    <property type="entry name" value="ATPase_P-type"/>
    <property type="match status" value="2"/>
</dbReference>
<dbReference type="Gene3D" id="3.40.1110.10">
    <property type="entry name" value="Calcium-transporting ATPase, cytoplasmic domain N"/>
    <property type="match status" value="1"/>
</dbReference>
<feature type="transmembrane region" description="Helical" evidence="10">
    <location>
        <begin position="113"/>
        <end position="131"/>
    </location>
</feature>
<feature type="transmembrane region" description="Helical" evidence="10">
    <location>
        <begin position="137"/>
        <end position="157"/>
    </location>
</feature>
<dbReference type="EMBL" id="FTMS01000004">
    <property type="protein sequence ID" value="SIQ15314.1"/>
    <property type="molecule type" value="Genomic_DNA"/>
</dbReference>
<dbReference type="GO" id="GO:0016887">
    <property type="term" value="F:ATP hydrolysis activity"/>
    <property type="evidence" value="ECO:0007669"/>
    <property type="project" value="InterPro"/>
</dbReference>
<comment type="subcellular location">
    <subcellularLocation>
        <location evidence="10">Cell membrane</location>
    </subcellularLocation>
    <subcellularLocation>
        <location evidence="1">Membrane</location>
        <topology evidence="1">Multi-pass membrane protein</topology>
    </subcellularLocation>
</comment>
<evidence type="ECO:0000256" key="3">
    <source>
        <dbReference type="ARBA" id="ARBA00022692"/>
    </source>
</evidence>
<dbReference type="Gene3D" id="2.70.150.10">
    <property type="entry name" value="Calcium-transporting ATPase, cytoplasmic transduction domain A"/>
    <property type="match status" value="1"/>
</dbReference>
<comment type="similarity">
    <text evidence="2 10">Belongs to the cation transport ATPase (P-type) (TC 3.A.3) family. Type IB subfamily.</text>
</comment>
<keyword evidence="5 10" id="KW-0067">ATP-binding</keyword>
<keyword evidence="7 10" id="KW-0472">Membrane</keyword>
<dbReference type="InterPro" id="IPR027256">
    <property type="entry name" value="P-typ_ATPase_IB"/>
</dbReference>
<sequence length="734" mass="76940">MNEIKTFRVAGLSCSNCAALIEEAAGKLPGVAAASVHIGTGVLRLEKAEQHNRENQAPSFDQLDRLVRSIEPGASLLSPSGEDDQAPVAEGAPGDAQKKHGFSLRSLDSQSRVRFALTGSAAGFFLLGFLVDQPLLFVVAYVLAGFSVILRAGRTLLAGRPLDESMLMTVATLGAWFLGEGAEAAAVMVFYQVGDTLQAAAVQRSRGAVKSLLDLRPATARLLQGDEESLVAAGSVREGDLLVCLPGERVPVDGVLEQGCCAVDTSAITGESLPRRLDQGDAVRAGSVVTDARVVIRAVAEESESTVARMISLVEEAASRKARTEQIMTRLARVYTPLVVVGAVILAVLPPLAGFGSFSLWGYRALVFLVVSCPCALVVSIPLAYFAGIGAASRRGILVKGGSFLDVLAGLTRVVFDKTGTVTTGSFAVSQVVPAPGVDRQELVEAAFRAARSSNHPVSRGVVSFITAARDISVTTEDLETRARQDEVRETPGRGTTVFPGEDSVIQEVIRGGSARHLREEAGLESGGEGDLEGSPFHVARGDRYLGYLLLNDELRPGVVQAVERLRSQGIGEIFLFSGDSRKAVERVGSLLGVDRAMGELLPHQKVQEMEGLVEEGIPGGIAFLGDGINDAAVIARADLGVSLGGAGSDAAVEAADLVLMGDDPGLLSEGIGIARRTRSVVFQNIVAALGIKAAVMVAAALGVASLWMAVFADVGVTVLTVLNTLRILLRPRR</sequence>
<name>A0A1N6QFF3_9SPIO</name>
<dbReference type="InterPro" id="IPR023298">
    <property type="entry name" value="ATPase_P-typ_TM_dom_sf"/>
</dbReference>
<dbReference type="PANTHER" id="PTHR48085:SF5">
    <property type="entry name" value="CADMIUM_ZINC-TRANSPORTING ATPASE HMA4-RELATED"/>
    <property type="match status" value="1"/>
</dbReference>
<dbReference type="Gene3D" id="3.40.50.1000">
    <property type="entry name" value="HAD superfamily/HAD-like"/>
    <property type="match status" value="1"/>
</dbReference>
<dbReference type="InterPro" id="IPR023299">
    <property type="entry name" value="ATPase_P-typ_cyto_dom_N"/>
</dbReference>
<dbReference type="GO" id="GO:0015086">
    <property type="term" value="F:cadmium ion transmembrane transporter activity"/>
    <property type="evidence" value="ECO:0007669"/>
    <property type="project" value="TreeGrafter"/>
</dbReference>
<organism evidence="14 15">
    <name type="scientific">Alkalispirochaeta americana</name>
    <dbReference type="NCBI Taxonomy" id="159291"/>
    <lineage>
        <taxon>Bacteria</taxon>
        <taxon>Pseudomonadati</taxon>
        <taxon>Spirochaetota</taxon>
        <taxon>Spirochaetia</taxon>
        <taxon>Spirochaetales</taxon>
        <taxon>Spirochaetaceae</taxon>
        <taxon>Alkalispirochaeta</taxon>
    </lineage>
</organism>
<keyword evidence="10" id="KW-1003">Cell membrane</keyword>
<evidence type="ECO:0000256" key="5">
    <source>
        <dbReference type="ARBA" id="ARBA00022840"/>
    </source>
</evidence>
<dbReference type="Gene3D" id="3.30.70.100">
    <property type="match status" value="1"/>
</dbReference>
<keyword evidence="6 10" id="KW-1133">Transmembrane helix</keyword>
<dbReference type="InterPro" id="IPR023214">
    <property type="entry name" value="HAD_sf"/>
</dbReference>
<dbReference type="InterPro" id="IPR018303">
    <property type="entry name" value="ATPase_P-typ_P_site"/>
</dbReference>
<dbReference type="InterPro" id="IPR051014">
    <property type="entry name" value="Cation_Transport_ATPase_IB"/>
</dbReference>
<evidence type="ECO:0000256" key="10">
    <source>
        <dbReference type="RuleBase" id="RU362081"/>
    </source>
</evidence>
<dbReference type="GO" id="GO:0005524">
    <property type="term" value="F:ATP binding"/>
    <property type="evidence" value="ECO:0007669"/>
    <property type="project" value="UniProtKB-UniRule"/>
</dbReference>
<evidence type="ECO:0000256" key="6">
    <source>
        <dbReference type="ARBA" id="ARBA00022989"/>
    </source>
</evidence>
<dbReference type="Proteomes" id="UP000186400">
    <property type="component" value="Unassembled WGS sequence"/>
</dbReference>